<evidence type="ECO:0000313" key="2">
    <source>
        <dbReference type="Proteomes" id="UP001145742"/>
    </source>
</evidence>
<accession>A0ABQ9CWU0</accession>
<dbReference type="Proteomes" id="UP001145742">
    <property type="component" value="Unassembled WGS sequence"/>
</dbReference>
<gene>
    <name evidence="1" type="ORF">WISP_106539</name>
</gene>
<evidence type="ECO:0000313" key="1">
    <source>
        <dbReference type="EMBL" id="KAJ7410734.1"/>
    </source>
</evidence>
<sequence length="133" mass="15320">MECCGNDMAIILEGKDAIQRDPERHEMDLYNPCEVRQGQVQDPAPVSGQFHHKYKLSRECIKSSPEEKDLGVLLDERLDINWQCAIKILKVNDIVGCVKRSVVSRSREVILPFYSALVKLQLEYCIQLWDSQN</sequence>
<dbReference type="EMBL" id="WHWB01034388">
    <property type="protein sequence ID" value="KAJ7410734.1"/>
    <property type="molecule type" value="Genomic_DNA"/>
</dbReference>
<keyword evidence="2" id="KW-1185">Reference proteome</keyword>
<name>A0ABQ9CWU0_9PASS</name>
<protein>
    <submittedName>
        <fullName evidence="1">Rna-directed dna polymerase from mobile element jockey-like</fullName>
    </submittedName>
</protein>
<organism evidence="1 2">
    <name type="scientific">Willisornis vidua</name>
    <name type="common">Xingu scale-backed antbird</name>
    <dbReference type="NCBI Taxonomy" id="1566151"/>
    <lineage>
        <taxon>Eukaryota</taxon>
        <taxon>Metazoa</taxon>
        <taxon>Chordata</taxon>
        <taxon>Craniata</taxon>
        <taxon>Vertebrata</taxon>
        <taxon>Euteleostomi</taxon>
        <taxon>Archelosauria</taxon>
        <taxon>Archosauria</taxon>
        <taxon>Dinosauria</taxon>
        <taxon>Saurischia</taxon>
        <taxon>Theropoda</taxon>
        <taxon>Coelurosauria</taxon>
        <taxon>Aves</taxon>
        <taxon>Neognathae</taxon>
        <taxon>Neoaves</taxon>
        <taxon>Telluraves</taxon>
        <taxon>Australaves</taxon>
        <taxon>Passeriformes</taxon>
        <taxon>Thamnophilidae</taxon>
        <taxon>Willisornis</taxon>
    </lineage>
</organism>
<comment type="caution">
    <text evidence="1">The sequence shown here is derived from an EMBL/GenBank/DDBJ whole genome shotgun (WGS) entry which is preliminary data.</text>
</comment>
<proteinExistence type="predicted"/>
<dbReference type="PANTHER" id="PTHR33332">
    <property type="entry name" value="REVERSE TRANSCRIPTASE DOMAIN-CONTAINING PROTEIN"/>
    <property type="match status" value="1"/>
</dbReference>
<reference evidence="1" key="1">
    <citation type="submission" date="2019-10" db="EMBL/GenBank/DDBJ databases">
        <authorList>
            <person name="Soares A.E.R."/>
            <person name="Aleixo A."/>
            <person name="Schneider P."/>
            <person name="Miyaki C.Y."/>
            <person name="Schneider M.P."/>
            <person name="Mello C."/>
            <person name="Vasconcelos A.T.R."/>
        </authorList>
    </citation>
    <scope>NUCLEOTIDE SEQUENCE</scope>
    <source>
        <tissue evidence="1">Muscle</tissue>
    </source>
</reference>